<evidence type="ECO:0000313" key="7">
    <source>
        <dbReference type="Proteomes" id="UP000644010"/>
    </source>
</evidence>
<evidence type="ECO:0000313" key="6">
    <source>
        <dbReference type="EMBL" id="MBC5644660.1"/>
    </source>
</evidence>
<evidence type="ECO:0000256" key="3">
    <source>
        <dbReference type="ARBA" id="ARBA00023237"/>
    </source>
</evidence>
<proteinExistence type="predicted"/>
<dbReference type="PANTHER" id="PTHR40980">
    <property type="entry name" value="PLUG DOMAIN-CONTAINING PROTEIN"/>
    <property type="match status" value="1"/>
</dbReference>
<dbReference type="SUPFAM" id="SSF56935">
    <property type="entry name" value="Porins"/>
    <property type="match status" value="1"/>
</dbReference>
<organism evidence="6 7">
    <name type="scientific">Parabacteroides segnis</name>
    <dbReference type="NCBI Taxonomy" id="2763058"/>
    <lineage>
        <taxon>Bacteria</taxon>
        <taxon>Pseudomonadati</taxon>
        <taxon>Bacteroidota</taxon>
        <taxon>Bacteroidia</taxon>
        <taxon>Bacteroidales</taxon>
        <taxon>Tannerellaceae</taxon>
        <taxon>Parabacteroides</taxon>
    </lineage>
</organism>
<evidence type="ECO:0000259" key="4">
    <source>
        <dbReference type="Pfam" id="PF07715"/>
    </source>
</evidence>
<feature type="domain" description="TonB-dependent receptor plug" evidence="4">
    <location>
        <begin position="67"/>
        <end position="153"/>
    </location>
</feature>
<dbReference type="Gene3D" id="2.170.130.10">
    <property type="entry name" value="TonB-dependent receptor, plug domain"/>
    <property type="match status" value="1"/>
</dbReference>
<protein>
    <submittedName>
        <fullName evidence="6">TonB-dependent receptor</fullName>
    </submittedName>
</protein>
<dbReference type="Pfam" id="PF07715">
    <property type="entry name" value="Plug"/>
    <property type="match status" value="1"/>
</dbReference>
<dbReference type="InterPro" id="IPR041700">
    <property type="entry name" value="OMP_b-brl_3"/>
</dbReference>
<evidence type="ECO:0000256" key="2">
    <source>
        <dbReference type="ARBA" id="ARBA00023136"/>
    </source>
</evidence>
<keyword evidence="6" id="KW-0675">Receptor</keyword>
<dbReference type="EMBL" id="JACOOI010000021">
    <property type="protein sequence ID" value="MBC5644660.1"/>
    <property type="molecule type" value="Genomic_DNA"/>
</dbReference>
<dbReference type="PROSITE" id="PS51257">
    <property type="entry name" value="PROKAR_LIPOPROTEIN"/>
    <property type="match status" value="1"/>
</dbReference>
<dbReference type="InterPro" id="IPR036942">
    <property type="entry name" value="Beta-barrel_TonB_sf"/>
</dbReference>
<gene>
    <name evidence="6" type="ORF">H8S77_17415</name>
</gene>
<comment type="caution">
    <text evidence="6">The sequence shown here is derived from an EMBL/GenBank/DDBJ whole genome shotgun (WGS) entry which is preliminary data.</text>
</comment>
<dbReference type="RefSeq" id="WP_186960507.1">
    <property type="nucleotide sequence ID" value="NZ_JACOOI010000021.1"/>
</dbReference>
<dbReference type="Pfam" id="PF14905">
    <property type="entry name" value="OMP_b-brl_3"/>
    <property type="match status" value="1"/>
</dbReference>
<evidence type="ECO:0000256" key="1">
    <source>
        <dbReference type="ARBA" id="ARBA00004442"/>
    </source>
</evidence>
<keyword evidence="7" id="KW-1185">Reference proteome</keyword>
<feature type="domain" description="Outer membrane protein beta-barrel" evidence="5">
    <location>
        <begin position="307"/>
        <end position="721"/>
    </location>
</feature>
<dbReference type="Proteomes" id="UP000644010">
    <property type="component" value="Unassembled WGS sequence"/>
</dbReference>
<keyword evidence="3" id="KW-0998">Cell outer membrane</keyword>
<dbReference type="InterPro" id="IPR012910">
    <property type="entry name" value="Plug_dom"/>
</dbReference>
<sequence length="746" mass="84547">MKRIVSLGMLILLVGCFRMYGQEQKEEVKSSATDSLAYQREIELSEISVVAVKPLIKAEVDKIVYNIADDADSKTNTLLEMLRKVPFVTVDSDDNIKVNGSSSFRIYMNGKPSGILSNNPKETLRSIPAHTIKKIEVITDPGARYDAEGVSGILNVITKGAEFEGYSANLNTTLMSRFQLVGGYTTIKYGKFSLSANYSFSHYISKIKSDSYREQFNNPDETYLTQHFDLRSKTPAHYGGLEASFEIDSLNLITLSGFLNDGRNKTTYFNRYGMESSAYNPVYSYGNDIDNHDNWGYSSVKADYQRSFKRNKKEMLTLSYQYGYSPNNMNSFSKITGKEGDSPSLQYLDNYNHQWNKARGTEHTLQLDYVNPFTQKHSVEGGMKYIRRSNSSRAISEIKSGEEEAWRPSGYQPFLTYEHLQNIMAAYAGYTFNNKKWGLNSGIRMEHTWQDVDYKEGQGLDFDYQATDWVPSLSGSFKISDHQNLRLSYNLRLRRPGINYLNPYVKISGSSISYGNPDLESEKHHRITLAYSYFASKFNFQASLLYSTSSGGIGNYQFLDEKNVLNSTYGNIEMSKGGGISTYIGYNPSAKTTLSVNASLYYLDMSLAKEYKDLLQGLSNNGINGGIYTNFSQKFNYGWRLALSGGCGKQEITLGYYPEIFYYYGTSVSKSFGGEKLTVSLRAQNFLQPYTKTTSKQVYPDFHLKQNVRYYDNAFGITVSYRFGELKESVRKASRSIANDDLMKSE</sequence>
<keyword evidence="2" id="KW-0472">Membrane</keyword>
<dbReference type="Gene3D" id="2.40.170.20">
    <property type="entry name" value="TonB-dependent receptor, beta-barrel domain"/>
    <property type="match status" value="1"/>
</dbReference>
<comment type="subcellular location">
    <subcellularLocation>
        <location evidence="1">Cell outer membrane</location>
    </subcellularLocation>
</comment>
<reference evidence="6 7" key="1">
    <citation type="submission" date="2020-08" db="EMBL/GenBank/DDBJ databases">
        <title>Genome public.</title>
        <authorList>
            <person name="Liu C."/>
            <person name="Sun Q."/>
        </authorList>
    </citation>
    <scope>NUCLEOTIDE SEQUENCE [LARGE SCALE GENOMIC DNA]</scope>
    <source>
        <strain evidence="6 7">BX2</strain>
    </source>
</reference>
<accession>A0ABR7E4F4</accession>
<name>A0ABR7E4F4_9BACT</name>
<dbReference type="PANTHER" id="PTHR40980:SF4">
    <property type="entry name" value="TONB-DEPENDENT RECEPTOR-LIKE BETA-BARREL DOMAIN-CONTAINING PROTEIN"/>
    <property type="match status" value="1"/>
</dbReference>
<dbReference type="InterPro" id="IPR037066">
    <property type="entry name" value="Plug_dom_sf"/>
</dbReference>
<evidence type="ECO:0000259" key="5">
    <source>
        <dbReference type="Pfam" id="PF14905"/>
    </source>
</evidence>